<dbReference type="STRING" id="1081102.A0A167PH56"/>
<dbReference type="PANTHER" id="PTHR21310:SF55">
    <property type="entry name" value="AMINOGLYCOSIDE PHOSPHOTRANSFERASE DOMAIN-CONTAINING PROTEIN"/>
    <property type="match status" value="1"/>
</dbReference>
<dbReference type="EMBL" id="AZHD01000016">
    <property type="protein sequence ID" value="OAA56650.1"/>
    <property type="molecule type" value="Genomic_DNA"/>
</dbReference>
<comment type="caution">
    <text evidence="2">The sequence shown here is derived from an EMBL/GenBank/DDBJ whole genome shotgun (WGS) entry which is preliminary data.</text>
</comment>
<sequence>MEQARETTSNLNAQRIVETWKSFERAITVEEDRVIKRELADDELLRRANGAVVRPFWGAERLRNEAATLQLIAARTTIPVPRCRLYVHNGLVHLETERIRETEGVRLIDIEAARRPQAAAAVDAQIRATVLPQLRALRRASIGSVDPALPVFPPQRVYDRDRRPWPRITAEPAAGDAFVLCHNDLGPQNIFVHRDTFELVGIIDWEFSGYFPAYFELPLWTAFAWKDEQALYEAANRRELAFFGLEAKDLEDCIPPP</sequence>
<evidence type="ECO:0000313" key="3">
    <source>
        <dbReference type="Proteomes" id="UP000076874"/>
    </source>
</evidence>
<accession>A0A167PH56</accession>
<evidence type="ECO:0000259" key="1">
    <source>
        <dbReference type="Pfam" id="PF01636"/>
    </source>
</evidence>
<dbReference type="OrthoDB" id="2906425at2759"/>
<proteinExistence type="predicted"/>
<dbReference type="SUPFAM" id="SSF56112">
    <property type="entry name" value="Protein kinase-like (PK-like)"/>
    <property type="match status" value="1"/>
</dbReference>
<keyword evidence="3" id="KW-1185">Reference proteome</keyword>
<reference evidence="2 3" key="1">
    <citation type="journal article" date="2016" name="Genome Biol. Evol.">
        <title>Divergent and convergent evolution of fungal pathogenicity.</title>
        <authorList>
            <person name="Shang Y."/>
            <person name="Xiao G."/>
            <person name="Zheng P."/>
            <person name="Cen K."/>
            <person name="Zhan S."/>
            <person name="Wang C."/>
        </authorList>
    </citation>
    <scope>NUCLEOTIDE SEQUENCE [LARGE SCALE GENOMIC DNA]</scope>
    <source>
        <strain evidence="2 3">RCEF 264</strain>
    </source>
</reference>
<feature type="domain" description="Aminoglycoside phosphotransferase" evidence="1">
    <location>
        <begin position="44"/>
        <end position="226"/>
    </location>
</feature>
<name>A0A167PH56_9HYPO</name>
<dbReference type="InterPro" id="IPR051678">
    <property type="entry name" value="AGP_Transferase"/>
</dbReference>
<dbReference type="PANTHER" id="PTHR21310">
    <property type="entry name" value="AMINOGLYCOSIDE PHOSPHOTRANSFERASE-RELATED-RELATED"/>
    <property type="match status" value="1"/>
</dbReference>
<evidence type="ECO:0000313" key="2">
    <source>
        <dbReference type="EMBL" id="OAA56650.1"/>
    </source>
</evidence>
<dbReference type="InterPro" id="IPR011009">
    <property type="entry name" value="Kinase-like_dom_sf"/>
</dbReference>
<protein>
    <submittedName>
        <fullName evidence="2">Aminoglycoside phosphotransferase</fullName>
    </submittedName>
</protein>
<dbReference type="GO" id="GO:0016740">
    <property type="term" value="F:transferase activity"/>
    <property type="evidence" value="ECO:0007669"/>
    <property type="project" value="UniProtKB-KW"/>
</dbReference>
<organism evidence="2 3">
    <name type="scientific">Niveomyces insectorum RCEF 264</name>
    <dbReference type="NCBI Taxonomy" id="1081102"/>
    <lineage>
        <taxon>Eukaryota</taxon>
        <taxon>Fungi</taxon>
        <taxon>Dikarya</taxon>
        <taxon>Ascomycota</taxon>
        <taxon>Pezizomycotina</taxon>
        <taxon>Sordariomycetes</taxon>
        <taxon>Hypocreomycetidae</taxon>
        <taxon>Hypocreales</taxon>
        <taxon>Cordycipitaceae</taxon>
        <taxon>Niveomyces</taxon>
    </lineage>
</organism>
<gene>
    <name evidence="2" type="ORF">SPI_07657</name>
</gene>
<dbReference type="AlphaFoldDB" id="A0A167PH56"/>
<dbReference type="Gene3D" id="3.90.1200.10">
    <property type="match status" value="1"/>
</dbReference>
<keyword evidence="2" id="KW-0808">Transferase</keyword>
<dbReference type="InterPro" id="IPR002575">
    <property type="entry name" value="Aminoglycoside_PTrfase"/>
</dbReference>
<dbReference type="Proteomes" id="UP000076874">
    <property type="component" value="Unassembled WGS sequence"/>
</dbReference>
<dbReference type="Pfam" id="PF01636">
    <property type="entry name" value="APH"/>
    <property type="match status" value="1"/>
</dbReference>